<reference evidence="1 2" key="1">
    <citation type="journal article" date="2001" name="Nucleic Acids Res.">
        <title>The complete genome sequence of the murine respiratory pathogen Mycoplasma pulmonis.</title>
        <authorList>
            <person name="Chambaud I."/>
            <person name="Heilig R."/>
            <person name="Ferris S."/>
            <person name="Barbe V."/>
            <person name="Samson D."/>
            <person name="Galisson F."/>
            <person name="Moszer I."/>
            <person name="Dybvig K."/>
            <person name="Wroblewski H."/>
            <person name="Viari A."/>
            <person name="Rocha E.P.C."/>
            <person name="Blanchard A."/>
        </authorList>
    </citation>
    <scope>NUCLEOTIDE SEQUENCE [LARGE SCALE GENOMIC DNA]</scope>
    <source>
        <strain evidence="1 2">UAB CTIP</strain>
    </source>
</reference>
<dbReference type="Proteomes" id="UP000000528">
    <property type="component" value="Chromosome"/>
</dbReference>
<proteinExistence type="predicted"/>
<dbReference type="AlphaFoldDB" id="Q98RG2"/>
<accession>Q98RG2</accession>
<evidence type="ECO:0000313" key="1">
    <source>
        <dbReference type="EMBL" id="CAC13220.1"/>
    </source>
</evidence>
<organism evidence="2">
    <name type="scientific">Mycoplasmopsis pulmonis (strain UAB CTIP)</name>
    <name type="common">Mycoplasma pulmonis</name>
    <dbReference type="NCBI Taxonomy" id="272635"/>
    <lineage>
        <taxon>Bacteria</taxon>
        <taxon>Bacillati</taxon>
        <taxon>Mycoplasmatota</taxon>
        <taxon>Mycoplasmoidales</taxon>
        <taxon>Metamycoplasmataceae</taxon>
        <taxon>Mycoplasmopsis</taxon>
    </lineage>
</organism>
<gene>
    <name evidence="1" type="ordered locus">MYPU_0470</name>
</gene>
<evidence type="ECO:0000313" key="2">
    <source>
        <dbReference type="Proteomes" id="UP000000528"/>
    </source>
</evidence>
<dbReference type="PIR" id="G90517">
    <property type="entry name" value="G90517"/>
</dbReference>
<dbReference type="EMBL" id="AL445563">
    <property type="protein sequence ID" value="CAC13220.1"/>
    <property type="molecule type" value="Genomic_DNA"/>
</dbReference>
<keyword evidence="2" id="KW-1185">Reference proteome</keyword>
<protein>
    <submittedName>
        <fullName evidence="1">Uncharacterized protein</fullName>
    </submittedName>
</protein>
<name>Q98RG2_MYCPU</name>
<sequence length="88" mass="10502">MKMFLGESVFLPSMELKYWKTLSLKNHSPKAITKKLTQKILKNIKEAPSKDNWLPCHLKNPLIYNLLVFAHLRYNFTFFKEKNKKIFS</sequence>
<dbReference type="KEGG" id="mpu:MYPU_0470"/>
<dbReference type="HOGENOM" id="CLU_2465752_0_0_14"/>